<evidence type="ECO:0000313" key="2">
    <source>
        <dbReference type="EMBL" id="EGI62964.1"/>
    </source>
</evidence>
<dbReference type="InParanoid" id="F4WS59"/>
<accession>F4WS59</accession>
<evidence type="ECO:0000256" key="1">
    <source>
        <dbReference type="SAM" id="MobiDB-lite"/>
    </source>
</evidence>
<name>F4WS59_ACREC</name>
<evidence type="ECO:0000313" key="3">
    <source>
        <dbReference type="Proteomes" id="UP000007755"/>
    </source>
</evidence>
<sequence length="90" mass="10333">MEGAGVDPKEEEEVGILLREEEGEGIVPREEKGEGIIPREEEGNNRGFLGWRGRQEESFEKKRSDLRFCLKSQDCSETDDEFCYSRGKYG</sequence>
<protein>
    <submittedName>
        <fullName evidence="2">Uncharacterized protein</fullName>
    </submittedName>
</protein>
<dbReference type="Proteomes" id="UP000007755">
    <property type="component" value="Unassembled WGS sequence"/>
</dbReference>
<dbReference type="EMBL" id="GL888298">
    <property type="protein sequence ID" value="EGI62964.1"/>
    <property type="molecule type" value="Genomic_DNA"/>
</dbReference>
<proteinExistence type="predicted"/>
<dbReference type="AlphaFoldDB" id="F4WS59"/>
<keyword evidence="3" id="KW-1185">Reference proteome</keyword>
<organism evidence="3">
    <name type="scientific">Acromyrmex echinatior</name>
    <name type="common">Panamanian leafcutter ant</name>
    <name type="synonym">Acromyrmex octospinosus echinatior</name>
    <dbReference type="NCBI Taxonomy" id="103372"/>
    <lineage>
        <taxon>Eukaryota</taxon>
        <taxon>Metazoa</taxon>
        <taxon>Ecdysozoa</taxon>
        <taxon>Arthropoda</taxon>
        <taxon>Hexapoda</taxon>
        <taxon>Insecta</taxon>
        <taxon>Pterygota</taxon>
        <taxon>Neoptera</taxon>
        <taxon>Endopterygota</taxon>
        <taxon>Hymenoptera</taxon>
        <taxon>Apocrita</taxon>
        <taxon>Aculeata</taxon>
        <taxon>Formicoidea</taxon>
        <taxon>Formicidae</taxon>
        <taxon>Myrmicinae</taxon>
        <taxon>Acromyrmex</taxon>
    </lineage>
</organism>
<feature type="region of interest" description="Disordered" evidence="1">
    <location>
        <begin position="1"/>
        <end position="50"/>
    </location>
</feature>
<gene>
    <name evidence="2" type="ORF">G5I_08670</name>
</gene>
<reference evidence="2" key="1">
    <citation type="submission" date="2011-02" db="EMBL/GenBank/DDBJ databases">
        <title>The genome of the leaf-cutting ant Acromyrmex echinatior suggests key adaptations to social evolution and fungus farming.</title>
        <authorList>
            <person name="Nygaard S."/>
            <person name="Zhang G."/>
        </authorList>
    </citation>
    <scope>NUCLEOTIDE SEQUENCE</scope>
</reference>
<feature type="compositionally biased region" description="Basic and acidic residues" evidence="1">
    <location>
        <begin position="27"/>
        <end position="44"/>
    </location>
</feature>